<evidence type="ECO:0000256" key="5">
    <source>
        <dbReference type="ARBA" id="ARBA00023239"/>
    </source>
</evidence>
<keyword evidence="4 6" id="KW-0501">Molybdenum cofactor biosynthesis</keyword>
<dbReference type="InterPro" id="IPR047594">
    <property type="entry name" value="MoaC_bact/euk"/>
</dbReference>
<dbReference type="SUPFAM" id="SSF55040">
    <property type="entry name" value="Molybdenum cofactor biosynthesis protein C, MoaC"/>
    <property type="match status" value="1"/>
</dbReference>
<dbReference type="CDD" id="cd01420">
    <property type="entry name" value="MoaC_PE"/>
    <property type="match status" value="1"/>
</dbReference>
<accession>A0A498CN10</accession>
<dbReference type="InterPro" id="IPR002820">
    <property type="entry name" value="Mopterin_CF_biosynth-C_dom"/>
</dbReference>
<comment type="function">
    <text evidence="6">Catalyzes the conversion of (8S)-3',8-cyclo-7,8-dihydroguanosine 5'-triphosphate to cyclic pyranopterin monophosphate (cPMP).</text>
</comment>
<comment type="subunit">
    <text evidence="6">Homohexamer; trimer of dimers.</text>
</comment>
<comment type="catalytic activity">
    <reaction evidence="1 6">
        <text>(8S)-3',8-cyclo-7,8-dihydroguanosine 5'-triphosphate = cyclic pyranopterin phosphate + diphosphate</text>
        <dbReference type="Rhea" id="RHEA:49580"/>
        <dbReference type="ChEBI" id="CHEBI:33019"/>
        <dbReference type="ChEBI" id="CHEBI:59648"/>
        <dbReference type="ChEBI" id="CHEBI:131766"/>
        <dbReference type="EC" id="4.6.1.17"/>
    </reaction>
</comment>
<feature type="binding site" evidence="6">
    <location>
        <begin position="113"/>
        <end position="114"/>
    </location>
    <ligand>
        <name>substrate</name>
    </ligand>
</feature>
<feature type="binding site" evidence="6">
    <location>
        <begin position="75"/>
        <end position="77"/>
    </location>
    <ligand>
        <name>substrate</name>
    </ligand>
</feature>
<name>A0A498CN10_9FIRM</name>
<protein>
    <recommendedName>
        <fullName evidence="3 6">Cyclic pyranopterin monophosphate synthase</fullName>
        <ecNumber evidence="3 6">4.6.1.17</ecNumber>
    </recommendedName>
    <alternativeName>
        <fullName evidence="6">Molybdenum cofactor biosynthesis protein C</fullName>
    </alternativeName>
</protein>
<evidence type="ECO:0000259" key="7">
    <source>
        <dbReference type="Pfam" id="PF01967"/>
    </source>
</evidence>
<dbReference type="NCBIfam" id="NF006870">
    <property type="entry name" value="PRK09364.1"/>
    <property type="match status" value="1"/>
</dbReference>
<dbReference type="EC" id="4.6.1.17" evidence="3 6"/>
<evidence type="ECO:0000256" key="4">
    <source>
        <dbReference type="ARBA" id="ARBA00023150"/>
    </source>
</evidence>
<dbReference type="Proteomes" id="UP000276301">
    <property type="component" value="Unassembled WGS sequence"/>
</dbReference>
<dbReference type="GO" id="GO:0061799">
    <property type="term" value="F:cyclic pyranopterin monophosphate synthase activity"/>
    <property type="evidence" value="ECO:0007669"/>
    <property type="project" value="UniProtKB-UniRule"/>
</dbReference>
<dbReference type="GO" id="GO:0061798">
    <property type="term" value="F:GTP 3',8'-cyclase activity"/>
    <property type="evidence" value="ECO:0007669"/>
    <property type="project" value="TreeGrafter"/>
</dbReference>
<evidence type="ECO:0000256" key="6">
    <source>
        <dbReference type="HAMAP-Rule" id="MF_01224"/>
    </source>
</evidence>
<feature type="domain" description="Molybdopterin cofactor biosynthesis C (MoaC)" evidence="7">
    <location>
        <begin position="15"/>
        <end position="150"/>
    </location>
</feature>
<comment type="pathway">
    <text evidence="2 6">Cofactor biosynthesis; molybdopterin biosynthesis.</text>
</comment>
<dbReference type="AlphaFoldDB" id="A0A498CN10"/>
<dbReference type="PANTHER" id="PTHR22960">
    <property type="entry name" value="MOLYBDOPTERIN COFACTOR SYNTHESIS PROTEIN A"/>
    <property type="match status" value="1"/>
</dbReference>
<evidence type="ECO:0000256" key="1">
    <source>
        <dbReference type="ARBA" id="ARBA00001637"/>
    </source>
</evidence>
<dbReference type="HAMAP" id="MF_01224_B">
    <property type="entry name" value="MoaC_B"/>
    <property type="match status" value="1"/>
</dbReference>
<comment type="caution">
    <text evidence="8">The sequence shown here is derived from an EMBL/GenBank/DDBJ whole genome shotgun (WGS) entry which is preliminary data.</text>
</comment>
<keyword evidence="5 6" id="KW-0456">Lyase</keyword>
<sequence length="157" mass="16772">MSGLTHIDRNGNAVMVDVGGKAETLRIAVAKGRIRMSAETFETIRTGAAKKGDVLGVARVAGIMAAKRTSELIPLCHPLMLTKCTVDFELLPETLEVEAACTVQLTGRTGVEMEALTGVSVVLLTIYDMCKAIDRGMVLGDIRLIHKEGGKSGVFDR</sequence>
<dbReference type="EMBL" id="RCHT01000005">
    <property type="protein sequence ID" value="RLL12738.1"/>
    <property type="molecule type" value="Genomic_DNA"/>
</dbReference>
<evidence type="ECO:0000256" key="3">
    <source>
        <dbReference type="ARBA" id="ARBA00012575"/>
    </source>
</evidence>
<dbReference type="Gene3D" id="3.30.70.640">
    <property type="entry name" value="Molybdopterin cofactor biosynthesis C (MoaC) domain"/>
    <property type="match status" value="1"/>
</dbReference>
<reference evidence="8 9" key="1">
    <citation type="submission" date="2018-10" db="EMBL/GenBank/DDBJ databases">
        <title>Anaerotruncus faecis sp. nov., isolated from human feces.</title>
        <authorList>
            <person name="Wang Y.-J."/>
        </authorList>
    </citation>
    <scope>NUCLEOTIDE SEQUENCE [LARGE SCALE GENOMIC DNA]</scope>
    <source>
        <strain evidence="8 9">22A2-44</strain>
    </source>
</reference>
<dbReference type="InterPro" id="IPR050105">
    <property type="entry name" value="MoCo_biosynth_MoaA/MoaC"/>
</dbReference>
<dbReference type="PANTHER" id="PTHR22960:SF0">
    <property type="entry name" value="MOLYBDENUM COFACTOR BIOSYNTHESIS PROTEIN 1"/>
    <property type="match status" value="1"/>
</dbReference>
<evidence type="ECO:0000313" key="8">
    <source>
        <dbReference type="EMBL" id="RLL12738.1"/>
    </source>
</evidence>
<feature type="active site" evidence="6">
    <location>
        <position position="128"/>
    </location>
</feature>
<dbReference type="UniPathway" id="UPA00344"/>
<dbReference type="GO" id="GO:0006777">
    <property type="term" value="P:Mo-molybdopterin cofactor biosynthetic process"/>
    <property type="evidence" value="ECO:0007669"/>
    <property type="project" value="UniProtKB-UniRule"/>
</dbReference>
<organism evidence="8 9">
    <name type="scientific">Anaerotruncus massiliensis</name>
    <name type="common">ex Liu et al. 2021</name>
    <dbReference type="NCBI Taxonomy" id="2321404"/>
    <lineage>
        <taxon>Bacteria</taxon>
        <taxon>Bacillati</taxon>
        <taxon>Bacillota</taxon>
        <taxon>Clostridia</taxon>
        <taxon>Eubacteriales</taxon>
        <taxon>Oscillospiraceae</taxon>
        <taxon>Anaerotruncus</taxon>
    </lineage>
</organism>
<keyword evidence="9" id="KW-1185">Reference proteome</keyword>
<dbReference type="InterPro" id="IPR036522">
    <property type="entry name" value="MoaC_sf"/>
</dbReference>
<evidence type="ECO:0000313" key="9">
    <source>
        <dbReference type="Proteomes" id="UP000276301"/>
    </source>
</evidence>
<gene>
    <name evidence="6 8" type="primary">moaC</name>
    <name evidence="8" type="ORF">D4A47_04825</name>
</gene>
<dbReference type="NCBIfam" id="TIGR00581">
    <property type="entry name" value="moaC"/>
    <property type="match status" value="1"/>
</dbReference>
<dbReference type="InterPro" id="IPR023045">
    <property type="entry name" value="MoaC"/>
</dbReference>
<comment type="similarity">
    <text evidence="6">Belongs to the MoaC family.</text>
</comment>
<dbReference type="Pfam" id="PF01967">
    <property type="entry name" value="MoaC"/>
    <property type="match status" value="1"/>
</dbReference>
<evidence type="ECO:0000256" key="2">
    <source>
        <dbReference type="ARBA" id="ARBA00005046"/>
    </source>
</evidence>
<proteinExistence type="inferred from homology"/>